<comment type="catalytic activity">
    <reaction evidence="1">
        <text>ATP + protein L-histidine = ADP + protein N-phospho-L-histidine.</text>
        <dbReference type="EC" id="2.7.13.3"/>
    </reaction>
</comment>
<dbReference type="InterPro" id="IPR003594">
    <property type="entry name" value="HATPase_dom"/>
</dbReference>
<dbReference type="SMART" id="SM00387">
    <property type="entry name" value="HATPase_c"/>
    <property type="match status" value="1"/>
</dbReference>
<evidence type="ECO:0000256" key="5">
    <source>
        <dbReference type="ARBA" id="ARBA00022777"/>
    </source>
</evidence>
<dbReference type="PANTHER" id="PTHR42878">
    <property type="entry name" value="TWO-COMPONENT HISTIDINE KINASE"/>
    <property type="match status" value="1"/>
</dbReference>
<dbReference type="RefSeq" id="WP_119110366.1">
    <property type="nucleotide sequence ID" value="NZ_QXJC01000010.1"/>
</dbReference>
<dbReference type="Pfam" id="PF02518">
    <property type="entry name" value="HATPase_c"/>
    <property type="match status" value="1"/>
</dbReference>
<comment type="caution">
    <text evidence="7">The sequence shown here is derived from an EMBL/GenBank/DDBJ whole genome shotgun (WGS) entry which is preliminary data.</text>
</comment>
<gene>
    <name evidence="7" type="ORF">D3F03_15635</name>
</gene>
<dbReference type="EC" id="2.7.13.3" evidence="2"/>
<dbReference type="InterPro" id="IPR005467">
    <property type="entry name" value="His_kinase_dom"/>
</dbReference>
<dbReference type="AlphaFoldDB" id="A0A398C9W9"/>
<evidence type="ECO:0000256" key="3">
    <source>
        <dbReference type="ARBA" id="ARBA00022553"/>
    </source>
</evidence>
<evidence type="ECO:0000259" key="6">
    <source>
        <dbReference type="PROSITE" id="PS50109"/>
    </source>
</evidence>
<dbReference type="InterPro" id="IPR050351">
    <property type="entry name" value="BphY/WalK/GraS-like"/>
</dbReference>
<dbReference type="InterPro" id="IPR036890">
    <property type="entry name" value="HATPase_C_sf"/>
</dbReference>
<dbReference type="SUPFAM" id="SSF47384">
    <property type="entry name" value="Homodimeric domain of signal transducing histidine kinase"/>
    <property type="match status" value="1"/>
</dbReference>
<keyword evidence="8" id="KW-1185">Reference proteome</keyword>
<organism evidence="7 8">
    <name type="scientific">Simplicispira hankyongi</name>
    <dbReference type="NCBI Taxonomy" id="2315688"/>
    <lineage>
        <taxon>Bacteria</taxon>
        <taxon>Pseudomonadati</taxon>
        <taxon>Pseudomonadota</taxon>
        <taxon>Betaproteobacteria</taxon>
        <taxon>Burkholderiales</taxon>
        <taxon>Comamonadaceae</taxon>
        <taxon>Simplicispira</taxon>
    </lineage>
</organism>
<evidence type="ECO:0000256" key="1">
    <source>
        <dbReference type="ARBA" id="ARBA00000085"/>
    </source>
</evidence>
<dbReference type="Pfam" id="PF00512">
    <property type="entry name" value="HisKA"/>
    <property type="match status" value="1"/>
</dbReference>
<dbReference type="Gene3D" id="3.30.565.10">
    <property type="entry name" value="Histidine kinase-like ATPase, C-terminal domain"/>
    <property type="match status" value="1"/>
</dbReference>
<dbReference type="InterPro" id="IPR003661">
    <property type="entry name" value="HisK_dim/P_dom"/>
</dbReference>
<dbReference type="GO" id="GO:0007234">
    <property type="term" value="P:osmosensory signaling via phosphorelay pathway"/>
    <property type="evidence" value="ECO:0007669"/>
    <property type="project" value="TreeGrafter"/>
</dbReference>
<dbReference type="OrthoDB" id="9808408at2"/>
<dbReference type="InterPro" id="IPR036097">
    <property type="entry name" value="HisK_dim/P_sf"/>
</dbReference>
<accession>A0A398C9W9</accession>
<reference evidence="7 8" key="1">
    <citation type="submission" date="2018-09" db="EMBL/GenBank/DDBJ databases">
        <title>Draft genome of Simplicispira sp. NY-02.</title>
        <authorList>
            <person name="Im W.T."/>
        </authorList>
    </citation>
    <scope>NUCLEOTIDE SEQUENCE [LARGE SCALE GENOMIC DNA]</scope>
    <source>
        <strain evidence="7 8">NY-02</strain>
    </source>
</reference>
<keyword evidence="4" id="KW-0808">Transferase</keyword>
<dbReference type="GO" id="GO:0000155">
    <property type="term" value="F:phosphorelay sensor kinase activity"/>
    <property type="evidence" value="ECO:0007669"/>
    <property type="project" value="InterPro"/>
</dbReference>
<evidence type="ECO:0000313" key="8">
    <source>
        <dbReference type="Proteomes" id="UP000266302"/>
    </source>
</evidence>
<name>A0A398C9W9_9BURK</name>
<keyword evidence="5 7" id="KW-0418">Kinase</keyword>
<keyword evidence="3" id="KW-0597">Phosphoprotein</keyword>
<dbReference type="EMBL" id="QXJC01000010">
    <property type="protein sequence ID" value="RID97140.1"/>
    <property type="molecule type" value="Genomic_DNA"/>
</dbReference>
<evidence type="ECO:0000313" key="7">
    <source>
        <dbReference type="EMBL" id="RID97140.1"/>
    </source>
</evidence>
<proteinExistence type="predicted"/>
<dbReference type="CDD" id="cd00082">
    <property type="entry name" value="HisKA"/>
    <property type="match status" value="1"/>
</dbReference>
<dbReference type="Gene3D" id="1.10.287.130">
    <property type="match status" value="1"/>
</dbReference>
<dbReference type="PRINTS" id="PR00344">
    <property type="entry name" value="BCTRLSENSOR"/>
</dbReference>
<dbReference type="PANTHER" id="PTHR42878:SF15">
    <property type="entry name" value="BACTERIOPHYTOCHROME"/>
    <property type="match status" value="1"/>
</dbReference>
<evidence type="ECO:0000256" key="2">
    <source>
        <dbReference type="ARBA" id="ARBA00012438"/>
    </source>
</evidence>
<dbReference type="PROSITE" id="PS50109">
    <property type="entry name" value="HIS_KIN"/>
    <property type="match status" value="1"/>
</dbReference>
<dbReference type="SMART" id="SM00388">
    <property type="entry name" value="HisKA"/>
    <property type="match status" value="1"/>
</dbReference>
<dbReference type="SUPFAM" id="SSF55874">
    <property type="entry name" value="ATPase domain of HSP90 chaperone/DNA topoisomerase II/histidine kinase"/>
    <property type="match status" value="1"/>
</dbReference>
<dbReference type="InterPro" id="IPR004358">
    <property type="entry name" value="Sig_transdc_His_kin-like_C"/>
</dbReference>
<dbReference type="GO" id="GO:0030295">
    <property type="term" value="F:protein kinase activator activity"/>
    <property type="evidence" value="ECO:0007669"/>
    <property type="project" value="TreeGrafter"/>
</dbReference>
<sequence length="255" mass="27171">MTGTAPEGFSSTSPQGETPAQELARLRAAHQDLLRAISHDLRAPLRHVTAFAPLLREILEPAALPPPEREEALEFLGTMEQAGQRMGRMLDALLALSRIQAAPLRIETVDLQHLLAQVVNELSSVSQGRAIAWQIASPLPAVQADAQQLRLLLKELLANAIKFTRPCPAPHIAVACTRDASGLCRLSVQDNGVGFDQAQSKGLFDLFQRLHPEREFEGVGAGLALVAAVAGRHGGSVSAQAAVGQGCTVTVQWPG</sequence>
<protein>
    <recommendedName>
        <fullName evidence="2">histidine kinase</fullName>
        <ecNumber evidence="2">2.7.13.3</ecNumber>
    </recommendedName>
</protein>
<dbReference type="GO" id="GO:0000156">
    <property type="term" value="F:phosphorelay response regulator activity"/>
    <property type="evidence" value="ECO:0007669"/>
    <property type="project" value="TreeGrafter"/>
</dbReference>
<dbReference type="Proteomes" id="UP000266302">
    <property type="component" value="Unassembled WGS sequence"/>
</dbReference>
<evidence type="ECO:0000256" key="4">
    <source>
        <dbReference type="ARBA" id="ARBA00022679"/>
    </source>
</evidence>
<feature type="domain" description="Histidine kinase" evidence="6">
    <location>
        <begin position="36"/>
        <end position="255"/>
    </location>
</feature>